<accession>A0A1M7HAN7</accession>
<dbReference type="Proteomes" id="UP000190911">
    <property type="component" value="Chromosome I"/>
</dbReference>
<protein>
    <recommendedName>
        <fullName evidence="6">AAA+ ATPase domain-containing protein</fullName>
    </recommendedName>
</protein>
<proteinExistence type="predicted"/>
<feature type="region of interest" description="Disordered" evidence="1">
    <location>
        <begin position="418"/>
        <end position="439"/>
    </location>
</feature>
<dbReference type="EMBL" id="LT670847">
    <property type="protein sequence ID" value="SHM25247.1"/>
    <property type="molecule type" value="Genomic_DNA"/>
</dbReference>
<dbReference type="InterPro" id="IPR027417">
    <property type="entry name" value="P-loop_NTPase"/>
</dbReference>
<evidence type="ECO:0000313" key="5">
    <source>
        <dbReference type="Proteomes" id="UP000190911"/>
    </source>
</evidence>
<sequence length="439" mass="49348">MTPSYFPRLIRDRVLESLTDTPVVCLLGPRQVGKTTLAQRIDRERTYLNLDDPTLREAALLDPLGFIESLPVRVTLDEVQRAPELLLAIKSVVDRDRQPGRFLLTGSANLLLLPDAQDSLAGRMEVIYLHPLAEQEKRVSHTTLLATLMEGQLAADMVSDHLPLSPTAEVLCQGGYPEPNRRPPRRARQWYRQYLNAIVQRDVRDIAAIHDEDSMLRLVELLAYRTAGLLNVSNLSKELGIERSTATHYMSILERLFLVHRLPAWHRNQAKRLIKSPKLHLVDTGLAAALGRLAPEQWLTEAERFGSLLESHVVEQLIAQASWLDPELRFSHYRDKDQVEVDLVIERGQELWGVEVKRSASVQPQKDAAGLARLAAQAGKSFRGGMLIYTGRHCLKLPVPGCFAVPIGMLWGEKPGQPISSEEARQSLLDQRHKQDMGG</sequence>
<evidence type="ECO:0000313" key="4">
    <source>
        <dbReference type="EMBL" id="SHM25247.1"/>
    </source>
</evidence>
<evidence type="ECO:0000259" key="2">
    <source>
        <dbReference type="Pfam" id="PF13173"/>
    </source>
</evidence>
<dbReference type="InterPro" id="IPR041682">
    <property type="entry name" value="AAA_14"/>
</dbReference>
<reference evidence="4 5" key="1">
    <citation type="submission" date="2016-11" db="EMBL/GenBank/DDBJ databases">
        <authorList>
            <person name="Jaros S."/>
            <person name="Januszkiewicz K."/>
            <person name="Wedrychowicz H."/>
        </authorList>
    </citation>
    <scope>NUCLEOTIDE SEQUENCE [LARGE SCALE GENOMIC DNA]</scope>
    <source>
        <strain evidence="4 5">ACAM 12</strain>
    </source>
</reference>
<gene>
    <name evidence="4" type="ORF">SAMN05878437_1990</name>
</gene>
<dbReference type="AlphaFoldDB" id="A0A1M7HAN7"/>
<dbReference type="RefSeq" id="WP_079553295.1">
    <property type="nucleotide sequence ID" value="NZ_LT670847.1"/>
</dbReference>
<evidence type="ECO:0008006" key="6">
    <source>
        <dbReference type="Google" id="ProtNLM"/>
    </source>
</evidence>
<dbReference type="PANTHER" id="PTHR43566">
    <property type="entry name" value="CONSERVED PROTEIN"/>
    <property type="match status" value="1"/>
</dbReference>
<dbReference type="Pfam" id="PF13635">
    <property type="entry name" value="DUF4143"/>
    <property type="match status" value="1"/>
</dbReference>
<dbReference type="InterPro" id="IPR036390">
    <property type="entry name" value="WH_DNA-bd_sf"/>
</dbReference>
<keyword evidence="5" id="KW-1185">Reference proteome</keyword>
<organism evidence="4 5">
    <name type="scientific">Vreelandella subglaciescola</name>
    <dbReference type="NCBI Taxonomy" id="29571"/>
    <lineage>
        <taxon>Bacteria</taxon>
        <taxon>Pseudomonadati</taxon>
        <taxon>Pseudomonadota</taxon>
        <taxon>Gammaproteobacteria</taxon>
        <taxon>Oceanospirillales</taxon>
        <taxon>Halomonadaceae</taxon>
        <taxon>Vreelandella</taxon>
    </lineage>
</organism>
<dbReference type="Pfam" id="PF13173">
    <property type="entry name" value="AAA_14"/>
    <property type="match status" value="1"/>
</dbReference>
<dbReference type="InParanoid" id="A0A1M7HAN7"/>
<feature type="domain" description="DUF4143" evidence="3">
    <location>
        <begin position="200"/>
        <end position="359"/>
    </location>
</feature>
<name>A0A1M7HAN7_9GAMM</name>
<feature type="compositionally biased region" description="Basic and acidic residues" evidence="1">
    <location>
        <begin position="422"/>
        <end position="439"/>
    </location>
</feature>
<dbReference type="SUPFAM" id="SSF46785">
    <property type="entry name" value="Winged helix' DNA-binding domain"/>
    <property type="match status" value="1"/>
</dbReference>
<dbReference type="InterPro" id="IPR025420">
    <property type="entry name" value="DUF4143"/>
</dbReference>
<dbReference type="PANTHER" id="PTHR43566:SF2">
    <property type="entry name" value="DUF4143 DOMAIN-CONTAINING PROTEIN"/>
    <property type="match status" value="1"/>
</dbReference>
<dbReference type="OrthoDB" id="9771844at2"/>
<evidence type="ECO:0000259" key="3">
    <source>
        <dbReference type="Pfam" id="PF13635"/>
    </source>
</evidence>
<evidence type="ECO:0000256" key="1">
    <source>
        <dbReference type="SAM" id="MobiDB-lite"/>
    </source>
</evidence>
<feature type="domain" description="AAA" evidence="2">
    <location>
        <begin position="21"/>
        <end position="136"/>
    </location>
</feature>
<dbReference type="SUPFAM" id="SSF52540">
    <property type="entry name" value="P-loop containing nucleoside triphosphate hydrolases"/>
    <property type="match status" value="1"/>
</dbReference>